<sequence length="692" mass="72249">MRRRLRRLAAVLLLVVSLTAFGGTTTANAEGNDAAAHFHATITTENESIANGQYAAFNVSYTLDRGQISAGDYVNVTVPDTLRNVSFAVSQQVFSDVEDLGGGQYRLVFNENAPNGISGSFSISAFGNNNSDSATTATVTVGDASKTITVGAGSHGGGVGPETRGIIKWGYEGDGYTQDTASSGVYDQNRDVTVTYAIEVDPRMSRMTGVTVSDTLPAEMVLDPSSIRIVTELPDAQTGPELSAEEVAQIVSVSGNTMTFDFGDRLDGTKYYRIYYDATVPAGTSVRLTNNSSITYTGPNGPDVETSSFTLKPQSGYSSSLGYKSVDKTEISDDPEDQTVTYTITFENDQAFAAGEINLTDELDSNVTYVDSYASNYFSLSYDEAKNTVSITNTEAIPASSRQTVTIVTDFTGVPAGTTIENTVGGNTTKTTKVAGSLVLTATKTVDGAAPGDKVFSFELLDADGIVLQTAQNTTDGTVSFDPISYGRQDIGVTHTYTVRENPDEGPQGYENDTAVYTVAVTPTDTDGDGMLECDPVITKDGEPAGDMVFDNKLITTPEPSSPTPEPSSPTPEPSSPTPEPSSPTPEPSSPTPEPSSPTPEPSSPTPEPSSPTPEPSSPTPEPSSPAASSPSDVPSSSSPEATDSSTAPAAESTTSGKRPQRLPKTGADSGGLTVGLLLVATVGGALALRRR</sequence>
<dbReference type="AlphaFoldDB" id="A0A375I676"/>
<proteinExistence type="predicted"/>
<name>A0A375I676_9ACTN</name>
<keyword evidence="4 8" id="KW-0732">Signal</keyword>
<evidence type="ECO:0000256" key="5">
    <source>
        <dbReference type="ARBA" id="ARBA00023088"/>
    </source>
</evidence>
<dbReference type="RefSeq" id="WP_182858662.1">
    <property type="nucleotide sequence ID" value="NZ_OMOH01000007.1"/>
</dbReference>
<accession>A0A375I676</accession>
<keyword evidence="7" id="KW-0812">Transmembrane</keyword>
<evidence type="ECO:0000256" key="7">
    <source>
        <dbReference type="SAM" id="Phobius"/>
    </source>
</evidence>
<dbReference type="InterPro" id="IPR019931">
    <property type="entry name" value="LPXTG_anchor"/>
</dbReference>
<evidence type="ECO:0000256" key="4">
    <source>
        <dbReference type="ARBA" id="ARBA00022729"/>
    </source>
</evidence>
<reference evidence="11" key="1">
    <citation type="submission" date="2018-02" db="EMBL/GenBank/DDBJ databases">
        <authorList>
            <person name="Hornung B."/>
        </authorList>
    </citation>
    <scope>NUCLEOTIDE SEQUENCE [LARGE SCALE GENOMIC DNA]</scope>
</reference>
<dbReference type="GO" id="GO:0007155">
    <property type="term" value="P:cell adhesion"/>
    <property type="evidence" value="ECO:0007669"/>
    <property type="project" value="InterPro"/>
</dbReference>
<evidence type="ECO:0000256" key="6">
    <source>
        <dbReference type="SAM" id="MobiDB-lite"/>
    </source>
</evidence>
<dbReference type="EMBL" id="OMOH01000007">
    <property type="protein sequence ID" value="SPF68898.1"/>
    <property type="molecule type" value="Genomic_DNA"/>
</dbReference>
<dbReference type="Gene3D" id="2.60.40.3050">
    <property type="match status" value="1"/>
</dbReference>
<keyword evidence="7" id="KW-0472">Membrane</keyword>
<feature type="region of interest" description="Disordered" evidence="6">
    <location>
        <begin position="523"/>
        <end position="674"/>
    </location>
</feature>
<dbReference type="InterPro" id="IPR047589">
    <property type="entry name" value="DUF11_rpt"/>
</dbReference>
<dbReference type="InterPro" id="IPR011252">
    <property type="entry name" value="Fibrogen-bd_dom1"/>
</dbReference>
<keyword evidence="2" id="KW-0134">Cell wall</keyword>
<keyword evidence="11" id="KW-1185">Reference proteome</keyword>
<dbReference type="SUPFAM" id="SSF49401">
    <property type="entry name" value="Bacterial adhesins"/>
    <property type="match status" value="2"/>
</dbReference>
<evidence type="ECO:0000256" key="2">
    <source>
        <dbReference type="ARBA" id="ARBA00022512"/>
    </source>
</evidence>
<evidence type="ECO:0000256" key="8">
    <source>
        <dbReference type="SAM" id="SignalP"/>
    </source>
</evidence>
<evidence type="ECO:0000256" key="3">
    <source>
        <dbReference type="ARBA" id="ARBA00022525"/>
    </source>
</evidence>
<dbReference type="PRINTS" id="PR01217">
    <property type="entry name" value="PRICHEXTENSN"/>
</dbReference>
<dbReference type="NCBIfam" id="TIGR01451">
    <property type="entry name" value="B_ant_repeat"/>
    <property type="match status" value="1"/>
</dbReference>
<dbReference type="InterPro" id="IPR008966">
    <property type="entry name" value="Adhesion_dom_sf"/>
</dbReference>
<gene>
    <name evidence="10" type="ORF">PROPJV5_1873</name>
</gene>
<keyword evidence="5" id="KW-0572">Peptidoglycan-anchor</keyword>
<keyword evidence="3" id="KW-0964">Secreted</keyword>
<evidence type="ECO:0000256" key="1">
    <source>
        <dbReference type="ARBA" id="ARBA00004191"/>
    </source>
</evidence>
<dbReference type="PANTHER" id="PTHR24216:SF65">
    <property type="entry name" value="PAXILLIN-LIKE PROTEIN 1"/>
    <property type="match status" value="1"/>
</dbReference>
<keyword evidence="7" id="KW-1133">Transmembrane helix</keyword>
<evidence type="ECO:0000259" key="9">
    <source>
        <dbReference type="PROSITE" id="PS50847"/>
    </source>
</evidence>
<dbReference type="Proteomes" id="UP000265962">
    <property type="component" value="Unassembled WGS sequence"/>
</dbReference>
<feature type="signal peptide" evidence="8">
    <location>
        <begin position="1"/>
        <end position="22"/>
    </location>
</feature>
<dbReference type="PROSITE" id="PS50847">
    <property type="entry name" value="GRAM_POS_ANCHORING"/>
    <property type="match status" value="1"/>
</dbReference>
<feature type="chain" id="PRO_5039605334" evidence="8">
    <location>
        <begin position="23"/>
        <end position="692"/>
    </location>
</feature>
<dbReference type="InterPro" id="IPR038174">
    <property type="entry name" value="Strep_pil_link_sf"/>
</dbReference>
<feature type="compositionally biased region" description="Pro residues" evidence="6">
    <location>
        <begin position="560"/>
        <end position="624"/>
    </location>
</feature>
<organism evidence="10 11">
    <name type="scientific">Propionibacterium ruminifibrarum</name>
    <dbReference type="NCBI Taxonomy" id="1962131"/>
    <lineage>
        <taxon>Bacteria</taxon>
        <taxon>Bacillati</taxon>
        <taxon>Actinomycetota</taxon>
        <taxon>Actinomycetes</taxon>
        <taxon>Propionibacteriales</taxon>
        <taxon>Propionibacteriaceae</taxon>
        <taxon>Propionibacterium</taxon>
    </lineage>
</organism>
<dbReference type="InterPro" id="IPR022464">
    <property type="entry name" value="Strep_pil_isopept_link"/>
</dbReference>
<feature type="compositionally biased region" description="Low complexity" evidence="6">
    <location>
        <begin position="625"/>
        <end position="656"/>
    </location>
</feature>
<dbReference type="PANTHER" id="PTHR24216">
    <property type="entry name" value="PAXILLIN-RELATED"/>
    <property type="match status" value="1"/>
</dbReference>
<evidence type="ECO:0000313" key="11">
    <source>
        <dbReference type="Proteomes" id="UP000265962"/>
    </source>
</evidence>
<dbReference type="Gene3D" id="2.60.40.1280">
    <property type="match status" value="1"/>
</dbReference>
<dbReference type="Pfam" id="PF12892">
    <property type="entry name" value="FctA"/>
    <property type="match status" value="1"/>
</dbReference>
<protein>
    <submittedName>
        <fullName evidence="10">Adhesion domain</fullName>
    </submittedName>
</protein>
<feature type="domain" description="Gram-positive cocci surface proteins LPxTG" evidence="9">
    <location>
        <begin position="663"/>
        <end position="692"/>
    </location>
</feature>
<comment type="subcellular location">
    <subcellularLocation>
        <location evidence="1">Secreted</location>
        <location evidence="1">Cell wall</location>
    </subcellularLocation>
</comment>
<evidence type="ECO:0000313" key="10">
    <source>
        <dbReference type="EMBL" id="SPF68898.1"/>
    </source>
</evidence>
<dbReference type="Gene3D" id="2.60.40.740">
    <property type="match status" value="1"/>
</dbReference>
<feature type="transmembrane region" description="Helical" evidence="7">
    <location>
        <begin position="671"/>
        <end position="689"/>
    </location>
</feature>